<evidence type="ECO:0000313" key="2">
    <source>
        <dbReference type="EMBL" id="CAF1554701.1"/>
    </source>
</evidence>
<protein>
    <submittedName>
        <fullName evidence="2">Uncharacterized protein</fullName>
    </submittedName>
</protein>
<keyword evidence="1" id="KW-0472">Membrane</keyword>
<proteinExistence type="predicted"/>
<sequence length="108" mass="11969">MDFDQRKCFNSPPVILIFILIITLLVTLIILSTTIILSSSRTIKILGLTKPEEQDTIYLSPLISQSTDQVAKTIHQAFDIDKTPIQQHTATNIYLVAVNTSMSSTCAC</sequence>
<comment type="caution">
    <text evidence="2">The sequence shown here is derived from an EMBL/GenBank/DDBJ whole genome shotgun (WGS) entry which is preliminary data.</text>
</comment>
<organism evidence="2 3">
    <name type="scientific">Adineta ricciae</name>
    <name type="common">Rotifer</name>
    <dbReference type="NCBI Taxonomy" id="249248"/>
    <lineage>
        <taxon>Eukaryota</taxon>
        <taxon>Metazoa</taxon>
        <taxon>Spiralia</taxon>
        <taxon>Gnathifera</taxon>
        <taxon>Rotifera</taxon>
        <taxon>Eurotatoria</taxon>
        <taxon>Bdelloidea</taxon>
        <taxon>Adinetida</taxon>
        <taxon>Adinetidae</taxon>
        <taxon>Adineta</taxon>
    </lineage>
</organism>
<gene>
    <name evidence="2" type="ORF">EDS130_LOCUS46232</name>
</gene>
<evidence type="ECO:0000313" key="3">
    <source>
        <dbReference type="Proteomes" id="UP000663852"/>
    </source>
</evidence>
<keyword evidence="1" id="KW-1133">Transmembrane helix</keyword>
<name>A0A815X9E8_ADIRI</name>
<keyword evidence="1" id="KW-0812">Transmembrane</keyword>
<dbReference type="Proteomes" id="UP000663852">
    <property type="component" value="Unassembled WGS sequence"/>
</dbReference>
<evidence type="ECO:0000256" key="1">
    <source>
        <dbReference type="SAM" id="Phobius"/>
    </source>
</evidence>
<accession>A0A815X9E8</accession>
<dbReference type="AlphaFoldDB" id="A0A815X9E8"/>
<feature type="transmembrane region" description="Helical" evidence="1">
    <location>
        <begin position="15"/>
        <end position="37"/>
    </location>
</feature>
<reference evidence="2" key="1">
    <citation type="submission" date="2021-02" db="EMBL/GenBank/DDBJ databases">
        <authorList>
            <person name="Nowell W R."/>
        </authorList>
    </citation>
    <scope>NUCLEOTIDE SEQUENCE</scope>
</reference>
<dbReference type="EMBL" id="CAJNOJ010001772">
    <property type="protein sequence ID" value="CAF1554701.1"/>
    <property type="molecule type" value="Genomic_DNA"/>
</dbReference>